<dbReference type="EMBL" id="JBHMDM010000007">
    <property type="protein sequence ID" value="MFB9378606.1"/>
    <property type="molecule type" value="Genomic_DNA"/>
</dbReference>
<evidence type="ECO:0000256" key="1">
    <source>
        <dbReference type="SAM" id="MobiDB-lite"/>
    </source>
</evidence>
<comment type="caution">
    <text evidence="3">The sequence shown here is derived from an EMBL/GenBank/DDBJ whole genome shotgun (WGS) entry which is preliminary data.</text>
</comment>
<reference evidence="3 4" key="1">
    <citation type="submission" date="2024-09" db="EMBL/GenBank/DDBJ databases">
        <authorList>
            <person name="Sun Q."/>
            <person name="Mori K."/>
        </authorList>
    </citation>
    <scope>NUCLEOTIDE SEQUENCE [LARGE SCALE GENOMIC DNA]</scope>
    <source>
        <strain evidence="3 4">TISTR 1856</strain>
    </source>
</reference>
<proteinExistence type="predicted"/>
<gene>
    <name evidence="3" type="ORF">ACFFVI_16710</name>
</gene>
<feature type="compositionally biased region" description="Low complexity" evidence="1">
    <location>
        <begin position="246"/>
        <end position="260"/>
    </location>
</feature>
<keyword evidence="4" id="KW-1185">Reference proteome</keyword>
<dbReference type="RefSeq" id="WP_380136717.1">
    <property type="nucleotide sequence ID" value="NZ_JBHLUI010000008.1"/>
</dbReference>
<evidence type="ECO:0000313" key="3">
    <source>
        <dbReference type="EMBL" id="MFB9378606.1"/>
    </source>
</evidence>
<organism evidence="3 4">
    <name type="scientific">Kineococcus gynurae</name>
    <dbReference type="NCBI Taxonomy" id="452979"/>
    <lineage>
        <taxon>Bacteria</taxon>
        <taxon>Bacillati</taxon>
        <taxon>Actinomycetota</taxon>
        <taxon>Actinomycetes</taxon>
        <taxon>Kineosporiales</taxon>
        <taxon>Kineosporiaceae</taxon>
        <taxon>Kineococcus</taxon>
    </lineage>
</organism>
<dbReference type="InterPro" id="IPR029432">
    <property type="entry name" value="Gp28/Gp37-like_dom"/>
</dbReference>
<evidence type="ECO:0000259" key="2">
    <source>
        <dbReference type="Pfam" id="PF14594"/>
    </source>
</evidence>
<name>A0ABV5LWZ2_9ACTN</name>
<feature type="region of interest" description="Disordered" evidence="1">
    <location>
        <begin position="246"/>
        <end position="266"/>
    </location>
</feature>
<protein>
    <recommendedName>
        <fullName evidence="2">Gp28/Gp37-like domain-containing protein</fullName>
    </recommendedName>
</protein>
<feature type="domain" description="Gp28/Gp37-like" evidence="2">
    <location>
        <begin position="217"/>
        <end position="381"/>
    </location>
</feature>
<accession>A0ABV5LWZ2</accession>
<dbReference type="Proteomes" id="UP001589748">
    <property type="component" value="Unassembled WGS sequence"/>
</dbReference>
<sequence length="404" mass="42559">MGTWRLDVGPWTGAPVRQLTEARGISATFRLAGTSELSFTLNARRDQAAAVVPLVSDVHATRDRELIYTGRVGRPDDSPTATQHDRTFQTADYRGVLARQVWTGPQTTWTGEQAAVLKALVDHPQGLAGGNLGIDTSGLPTTGQSAARVTETGASIGTEIEALAAAGEPANAATAGFDWDVAPGWGAARKLRAWYPFRGSARPPLPYRWLEDPNRRESSRIRSATRSQDPAAFANAVLVTGGTKSVTTTSTTVNPSTGQTQVSTETKQVPTTPVFLAVADIATRPEGLWPQTISFGDITDQTELAAKAAERLAALAANLPAYEIVLAAGSWGGPSDVWLGDRVAVVVSSGVLAETVTLRVSEVRVQLDANGAETVTLVLGTPPGDLESALRGVFSRVATLELLA</sequence>
<evidence type="ECO:0000313" key="4">
    <source>
        <dbReference type="Proteomes" id="UP001589748"/>
    </source>
</evidence>
<dbReference type="Pfam" id="PF14594">
    <property type="entry name" value="Sipho_Gp37"/>
    <property type="match status" value="1"/>
</dbReference>